<gene>
    <name evidence="2" type="ORF">UBAL3_80290060</name>
</gene>
<feature type="region of interest" description="Disordered" evidence="1">
    <location>
        <begin position="60"/>
        <end position="102"/>
    </location>
</feature>
<reference evidence="2 3" key="1">
    <citation type="journal article" date="2009" name="Appl. Environ. Microbiol.">
        <title>Community genomic and proteomic analyses of chemoautotrophic iron-oxidizing "Leptospirillum rubarum" (Group II) and "Leptospirillum ferrodiazotrophum" (Group III) bacteria in acid mine drainage biofilms.</title>
        <authorList>
            <person name="Goltsman D.S."/>
            <person name="Denef V.J."/>
            <person name="Singer S.W."/>
            <person name="VerBerkmoes N.C."/>
            <person name="Lefsrud M."/>
            <person name="Mueller R.S."/>
            <person name="Dick G.J."/>
            <person name="Sun C.L."/>
            <person name="Wheeler K.E."/>
            <person name="Zemla A."/>
            <person name="Baker B.J."/>
            <person name="Hauser L."/>
            <person name="Land M."/>
            <person name="Shah M.B."/>
            <person name="Thelen M.P."/>
            <person name="Hettich R.L."/>
            <person name="Banfield J.F."/>
        </authorList>
    </citation>
    <scope>NUCLEOTIDE SEQUENCE [LARGE SCALE GENOMIC DNA]</scope>
</reference>
<keyword evidence="3" id="KW-1185">Reference proteome</keyword>
<evidence type="ECO:0000256" key="1">
    <source>
        <dbReference type="SAM" id="MobiDB-lite"/>
    </source>
</evidence>
<dbReference type="AlphaFoldDB" id="C6HW79"/>
<dbReference type="InterPro" id="IPR009599">
    <property type="entry name" value="DUF1207"/>
</dbReference>
<evidence type="ECO:0008006" key="4">
    <source>
        <dbReference type="Google" id="ProtNLM"/>
    </source>
</evidence>
<evidence type="ECO:0000313" key="2">
    <source>
        <dbReference type="EMBL" id="EES53184.1"/>
    </source>
</evidence>
<sequence>MTNEPIRIPPIVSTRPTHFSFPPKNLLHSLPALSSLSATLLGSLPLLLLLALSTGEMARPSNAEAAPPSPSPVSSGPAAAQPTAGSPPAPPPPQAANVTLDNQDPSVGSFGVVSLTGGSSRLVFFPDQDVFTPLLANPREPLSTLEFFVASNNPSYIQFNGNVAADIGIVRWESNAEGVNRSLQFGVSAGEFSRFGMFGANTYLIDADYLVGATLTGRLGPLSQRLFFYHESSHTGYDYTTLANLNKTSDFGQEILQEVTSWDVTPHLRLYGGAAYRVFGLYYYPTAQDSLILLGGVEAYSDPFSWLDNLGRAYTSFFIESRGINGYTPDEDFQLGLLFHRPGSYFQIRSMIDFYNGYSYMGDLLFTKDRYAALGVSFDF</sequence>
<feature type="compositionally biased region" description="Pro residues" evidence="1">
    <location>
        <begin position="85"/>
        <end position="94"/>
    </location>
</feature>
<evidence type="ECO:0000313" key="3">
    <source>
        <dbReference type="Proteomes" id="UP000009374"/>
    </source>
</evidence>
<feature type="compositionally biased region" description="Low complexity" evidence="1">
    <location>
        <begin position="60"/>
        <end position="84"/>
    </location>
</feature>
<dbReference type="Pfam" id="PF06727">
    <property type="entry name" value="DUF1207"/>
    <property type="match status" value="1"/>
</dbReference>
<name>C6HW79_9BACT</name>
<dbReference type="Proteomes" id="UP000009374">
    <property type="component" value="Unassembled WGS sequence"/>
</dbReference>
<dbReference type="EMBL" id="GG693868">
    <property type="protein sequence ID" value="EES53184.1"/>
    <property type="molecule type" value="Genomic_DNA"/>
</dbReference>
<protein>
    <recommendedName>
        <fullName evidence="4">DUF1207 domain-containing protein</fullName>
    </recommendedName>
</protein>
<accession>C6HW79</accession>
<proteinExistence type="predicted"/>
<organism evidence="2 3">
    <name type="scientific">Leptospirillum ferrodiazotrophum</name>
    <dbReference type="NCBI Taxonomy" id="412449"/>
    <lineage>
        <taxon>Bacteria</taxon>
        <taxon>Pseudomonadati</taxon>
        <taxon>Nitrospirota</taxon>
        <taxon>Nitrospiria</taxon>
        <taxon>Nitrospirales</taxon>
        <taxon>Nitrospiraceae</taxon>
        <taxon>Leptospirillum</taxon>
    </lineage>
</organism>